<accession>A0AA90PQI0</accession>
<dbReference type="EMBL" id="JAUYZK010000001">
    <property type="protein sequence ID" value="MDP2538302.1"/>
    <property type="molecule type" value="Genomic_DNA"/>
</dbReference>
<dbReference type="Pfam" id="PF08003">
    <property type="entry name" value="Methyltransf_9"/>
    <property type="match status" value="1"/>
</dbReference>
<evidence type="ECO:0000256" key="1">
    <source>
        <dbReference type="ARBA" id="ARBA00022679"/>
    </source>
</evidence>
<comment type="caution">
    <text evidence="4">The sequence shown here is derived from an EMBL/GenBank/DDBJ whole genome shotgun (WGS) entry which is preliminary data.</text>
</comment>
<keyword evidence="2" id="KW-0819">tRNA processing</keyword>
<dbReference type="InterPro" id="IPR010017">
    <property type="entry name" value="CmoB"/>
</dbReference>
<dbReference type="HAMAP" id="MF_01590">
    <property type="entry name" value="tRNA_carboxymethyltr_CmoB"/>
    <property type="match status" value="1"/>
</dbReference>
<dbReference type="Gene3D" id="3.40.50.150">
    <property type="entry name" value="Vaccinia Virus protein VP39"/>
    <property type="match status" value="1"/>
</dbReference>
<evidence type="ECO:0000313" key="6">
    <source>
        <dbReference type="Proteomes" id="UP001240777"/>
    </source>
</evidence>
<organism evidence="4 5">
    <name type="scientific">Helicobacter cappadocius</name>
    <dbReference type="NCBI Taxonomy" id="3063998"/>
    <lineage>
        <taxon>Bacteria</taxon>
        <taxon>Pseudomonadati</taxon>
        <taxon>Campylobacterota</taxon>
        <taxon>Epsilonproteobacteria</taxon>
        <taxon>Campylobacterales</taxon>
        <taxon>Helicobacteraceae</taxon>
        <taxon>Helicobacter</taxon>
    </lineage>
</organism>
<dbReference type="Proteomes" id="UP001240777">
    <property type="component" value="Unassembled WGS sequence"/>
</dbReference>
<dbReference type="InterPro" id="IPR027555">
    <property type="entry name" value="Mo5U34_MeTrfas-like"/>
</dbReference>
<dbReference type="GO" id="GO:0016765">
    <property type="term" value="F:transferase activity, transferring alkyl or aryl (other than methyl) groups"/>
    <property type="evidence" value="ECO:0007669"/>
    <property type="project" value="InterPro"/>
</dbReference>
<protein>
    <submittedName>
        <fullName evidence="4">tRNA 5-methoxyuridine(34)/uridine 5-oxyacetic acid(34) synthase CmoB</fullName>
        <ecNumber evidence="4">2.5.1.-</ecNumber>
    </submittedName>
</protein>
<dbReference type="NCBIfam" id="TIGR00452">
    <property type="entry name" value="tRNA 5-methoxyuridine(34)/uridine 5-oxyacetic acid(34) synthase CmoB"/>
    <property type="match status" value="1"/>
</dbReference>
<dbReference type="NCBIfam" id="NF011650">
    <property type="entry name" value="PRK15068.1"/>
    <property type="match status" value="1"/>
</dbReference>
<dbReference type="Proteomes" id="UP001177258">
    <property type="component" value="Unassembled WGS sequence"/>
</dbReference>
<dbReference type="CDD" id="cd02440">
    <property type="entry name" value="AdoMet_MTases"/>
    <property type="match status" value="1"/>
</dbReference>
<dbReference type="EMBL" id="JAUPEV010000001">
    <property type="protein sequence ID" value="MDO7252435.1"/>
    <property type="molecule type" value="Genomic_DNA"/>
</dbReference>
<dbReference type="GO" id="GO:0002098">
    <property type="term" value="P:tRNA wobble uridine modification"/>
    <property type="evidence" value="ECO:0007669"/>
    <property type="project" value="InterPro"/>
</dbReference>
<reference evidence="3" key="2">
    <citation type="submission" date="2023-07" db="EMBL/GenBank/DDBJ databases">
        <authorList>
            <person name="Aydin F."/>
            <person name="Tarhane S."/>
            <person name="Saticioglu I.B."/>
            <person name="Karakaya E."/>
            <person name="Abay S."/>
            <person name="Guran O."/>
            <person name="Bozkurt E."/>
            <person name="Uzum N."/>
            <person name="Olgun K."/>
            <person name="Jablonski D."/>
        </authorList>
    </citation>
    <scope>NUCLEOTIDE SEQUENCE</scope>
    <source>
        <strain evidence="3">Faydin-H75</strain>
    </source>
</reference>
<dbReference type="SUPFAM" id="SSF53335">
    <property type="entry name" value="S-adenosyl-L-methionine-dependent methyltransferases"/>
    <property type="match status" value="1"/>
</dbReference>
<keyword evidence="6" id="KW-1185">Reference proteome</keyword>
<sequence>MMLEVARKEALKLLSSKTVVPLVNSITDLSLRFADIKCSYKCVEGIRIDFDLPIQKQALEFFTELAFKLKPWRKGPFYLGDLFIDSEWKSFIKWNLIAPYVNIEGKDVADVGCNNGYYMFEMAKLKPSTLTGFDPSGLYKCQFDFINFFLRQNIHYELLGIEHLKIYDRKFDVIFCLGVLYHRSDPIVALKYLYSALKKDGELIADTLIIDSDLDIALCPKTSYAKMPNVYFIPSIKTLQGWCFRAGFAEIEILAIKDTTPLEQRKTQWIDGMSLESFLDPEDHSKTIEGYPAPKRAYFRVKRTKNG</sequence>
<dbReference type="AlphaFoldDB" id="A0AA90PQI0"/>
<evidence type="ECO:0000313" key="3">
    <source>
        <dbReference type="EMBL" id="MDO7252435.1"/>
    </source>
</evidence>
<name>A0AA90PQI0_9HELI</name>
<dbReference type="InterPro" id="IPR029063">
    <property type="entry name" value="SAM-dependent_MTases_sf"/>
</dbReference>
<gene>
    <name evidence="4" type="primary">cmoB</name>
    <name evidence="3" type="ORF">Q5I04_00680</name>
    <name evidence="4" type="ORF">Q5I06_00680</name>
</gene>
<evidence type="ECO:0000313" key="4">
    <source>
        <dbReference type="EMBL" id="MDP2538302.1"/>
    </source>
</evidence>
<evidence type="ECO:0000256" key="2">
    <source>
        <dbReference type="ARBA" id="ARBA00022694"/>
    </source>
</evidence>
<reference evidence="3 5" key="3">
    <citation type="journal article" date="2024" name="Syst. Appl. Microbiol.">
        <title>Helicobacter cappadocius sp. nov., from lizards: The first psychrotrophic Helicobacter species.</title>
        <authorList>
            <person name="Aydin F."/>
            <person name="Tarhane S."/>
            <person name="Karakaya E."/>
            <person name="Abay S."/>
            <person name="Kayman T."/>
            <person name="Guran O."/>
            <person name="Bozkurt E."/>
            <person name="Uzum N."/>
            <person name="Avci A."/>
            <person name="Olgun K."/>
            <person name="Jablonski D."/>
            <person name="Guran C."/>
            <person name="Burcin Saticioglu I."/>
        </authorList>
    </citation>
    <scope>NUCLEOTIDE SEQUENCE [LARGE SCALE GENOMIC DNA]</scope>
    <source>
        <strain evidence="3">Faydin-H75</strain>
        <strain evidence="5">faydin-H76</strain>
    </source>
</reference>
<evidence type="ECO:0000313" key="5">
    <source>
        <dbReference type="Proteomes" id="UP001177258"/>
    </source>
</evidence>
<keyword evidence="1 4" id="KW-0808">Transferase</keyword>
<dbReference type="EC" id="2.5.1.-" evidence="4"/>
<proteinExistence type="inferred from homology"/>
<reference evidence="4 6" key="1">
    <citation type="submission" date="2023-07" db="EMBL/GenBank/DDBJ databases">
        <title>Unpublished Manusciprt.</title>
        <authorList>
            <person name="Aydin F."/>
            <person name="Tarhane S."/>
            <person name="Saticioglu I.B."/>
            <person name="Karakaya E."/>
            <person name="Abay S."/>
            <person name="Guran O."/>
            <person name="Bozkurt E."/>
            <person name="Uzum N."/>
            <person name="Olgun K."/>
            <person name="Jablonski D."/>
        </authorList>
    </citation>
    <scope>NUCLEOTIDE SEQUENCE</scope>
    <source>
        <strain evidence="6">faydin-H75</strain>
        <strain evidence="4">Faydin-H76</strain>
    </source>
</reference>